<dbReference type="EMBL" id="OU892282">
    <property type="protein sequence ID" value="CAG9770107.1"/>
    <property type="molecule type" value="Genomic_DNA"/>
</dbReference>
<organism evidence="5 6">
    <name type="scientific">Ceutorhynchus assimilis</name>
    <name type="common">cabbage seed weevil</name>
    <dbReference type="NCBI Taxonomy" id="467358"/>
    <lineage>
        <taxon>Eukaryota</taxon>
        <taxon>Metazoa</taxon>
        <taxon>Ecdysozoa</taxon>
        <taxon>Arthropoda</taxon>
        <taxon>Hexapoda</taxon>
        <taxon>Insecta</taxon>
        <taxon>Pterygota</taxon>
        <taxon>Neoptera</taxon>
        <taxon>Endopterygota</taxon>
        <taxon>Coleoptera</taxon>
        <taxon>Polyphaga</taxon>
        <taxon>Cucujiformia</taxon>
        <taxon>Curculionidae</taxon>
        <taxon>Ceutorhynchinae</taxon>
        <taxon>Ceutorhynchus</taxon>
    </lineage>
</organism>
<dbReference type="Proteomes" id="UP001152799">
    <property type="component" value="Chromosome 6"/>
</dbReference>
<reference evidence="5" key="1">
    <citation type="submission" date="2022-01" db="EMBL/GenBank/DDBJ databases">
        <authorList>
            <person name="King R."/>
        </authorList>
    </citation>
    <scope>NUCLEOTIDE SEQUENCE</scope>
</reference>
<dbReference type="PANTHER" id="PTHR10947:SF3">
    <property type="entry name" value="LEUCINE-RICH REPEAT-CONTAINING PROTEIN 47"/>
    <property type="match status" value="1"/>
</dbReference>
<dbReference type="InterPro" id="IPR003591">
    <property type="entry name" value="Leu-rich_rpt_typical-subtyp"/>
</dbReference>
<dbReference type="InterPro" id="IPR001611">
    <property type="entry name" value="Leu-rich_rpt"/>
</dbReference>
<dbReference type="OrthoDB" id="67933at2759"/>
<proteinExistence type="predicted"/>
<dbReference type="GO" id="GO:0003723">
    <property type="term" value="F:RNA binding"/>
    <property type="evidence" value="ECO:0007669"/>
    <property type="project" value="InterPro"/>
</dbReference>
<accession>A0A9N9MWH1</accession>
<dbReference type="PROSITE" id="PS51450">
    <property type="entry name" value="LRR"/>
    <property type="match status" value="3"/>
</dbReference>
<dbReference type="InterPro" id="IPR045060">
    <property type="entry name" value="Phe-tRNA-ligase_IIc_bsu"/>
</dbReference>
<evidence type="ECO:0000313" key="6">
    <source>
        <dbReference type="Proteomes" id="UP001152799"/>
    </source>
</evidence>
<dbReference type="SMART" id="SM00369">
    <property type="entry name" value="LRR_TYP"/>
    <property type="match status" value="5"/>
</dbReference>
<dbReference type="InterPro" id="IPR005146">
    <property type="entry name" value="B3/B4_tRNA-bd"/>
</dbReference>
<evidence type="ECO:0000259" key="4">
    <source>
        <dbReference type="SMART" id="SM00873"/>
    </source>
</evidence>
<dbReference type="InterPro" id="IPR032675">
    <property type="entry name" value="LRR_dom_sf"/>
</dbReference>
<sequence length="516" mass="58264">MWPEIRTAKNEKRRELVLGGSEISQRIEKDGFSATIYELTDLNYLSITDTSLSEISSDIAKLESLQTLILHSNKFRECNEAITKLSKLKILDLSRNSIERIPESIASLSQIITINISNNKLESFPTLSNNAKLTVVDLSCNALTTFPNLCNSDLVNLSELKLQGNHIDSIPSNINVLPSLKVMDVSNNKIKILPGELADCHKLKEINLKSNPISDRRLFKLIDQCRTKQIIDYVKQNCPRATKDANSNPKPGKKGAKTKQKSDDSESNEDELSYKYTITVKPANEDFKVVVENSTKTIREHIVCCLVNNIVFTEDTFKEFIKLQNKLHDGICEKRNAATIATHDYKKLDSSIIKYTTLPPSQLKLKPLYRATEMSGAELFARLQTEADNLRKEKKRNTYSGIHKYLYLVAGKPTFPCLVNEKGDVISFPPITNSDITKIEPTTTQIFIEVTSSLTQVVCKAALNEIIKELVNLLGTDLEVQQVRILDQEEKLRLVYPGKNDLKFGEHIPIKVTRIR</sequence>
<evidence type="ECO:0000256" key="3">
    <source>
        <dbReference type="SAM" id="MobiDB-lite"/>
    </source>
</evidence>
<feature type="domain" description="B3/B4 tRNA-binding" evidence="4">
    <location>
        <begin position="298"/>
        <end position="475"/>
    </location>
</feature>
<keyword evidence="6" id="KW-1185">Reference proteome</keyword>
<dbReference type="GO" id="GO:0004826">
    <property type="term" value="F:phenylalanine-tRNA ligase activity"/>
    <property type="evidence" value="ECO:0007669"/>
    <property type="project" value="InterPro"/>
</dbReference>
<dbReference type="Gene3D" id="3.80.10.10">
    <property type="entry name" value="Ribonuclease Inhibitor"/>
    <property type="match status" value="2"/>
</dbReference>
<dbReference type="SMART" id="SM00873">
    <property type="entry name" value="B3_4"/>
    <property type="match status" value="1"/>
</dbReference>
<dbReference type="Pfam" id="PF13855">
    <property type="entry name" value="LRR_8"/>
    <property type="match status" value="2"/>
</dbReference>
<evidence type="ECO:0000256" key="1">
    <source>
        <dbReference type="ARBA" id="ARBA00022614"/>
    </source>
</evidence>
<dbReference type="InterPro" id="IPR020825">
    <property type="entry name" value="Phe-tRNA_synthase-like_B3/B4"/>
</dbReference>
<dbReference type="AlphaFoldDB" id="A0A9N9MWH1"/>
<gene>
    <name evidence="5" type="ORF">CEUTPL_LOCUS10566</name>
</gene>
<dbReference type="Gene3D" id="3.50.40.10">
    <property type="entry name" value="Phenylalanyl-trna Synthetase, Chain B, domain 3"/>
    <property type="match status" value="1"/>
</dbReference>
<dbReference type="GO" id="GO:0006432">
    <property type="term" value="P:phenylalanyl-tRNA aminoacylation"/>
    <property type="evidence" value="ECO:0007669"/>
    <property type="project" value="InterPro"/>
</dbReference>
<dbReference type="PANTHER" id="PTHR10947">
    <property type="entry name" value="PHENYLALANYL-TRNA SYNTHETASE BETA CHAIN AND LEUCINE-RICH REPEAT-CONTAINING PROTEIN 47"/>
    <property type="match status" value="1"/>
</dbReference>
<feature type="region of interest" description="Disordered" evidence="3">
    <location>
        <begin position="241"/>
        <end position="270"/>
    </location>
</feature>
<keyword evidence="1" id="KW-0433">Leucine-rich repeat</keyword>
<dbReference type="SUPFAM" id="SSF52058">
    <property type="entry name" value="L domain-like"/>
    <property type="match status" value="1"/>
</dbReference>
<keyword evidence="2" id="KW-0677">Repeat</keyword>
<protein>
    <recommendedName>
        <fullName evidence="4">B3/B4 tRNA-binding domain-containing protein</fullName>
    </recommendedName>
</protein>
<dbReference type="SMART" id="SM00364">
    <property type="entry name" value="LRR_BAC"/>
    <property type="match status" value="5"/>
</dbReference>
<name>A0A9N9MWH1_9CUCU</name>
<evidence type="ECO:0000313" key="5">
    <source>
        <dbReference type="EMBL" id="CAG9770107.1"/>
    </source>
</evidence>
<evidence type="ECO:0000256" key="2">
    <source>
        <dbReference type="ARBA" id="ARBA00022737"/>
    </source>
</evidence>